<evidence type="ECO:0000256" key="1">
    <source>
        <dbReference type="SAM" id="MobiDB-lite"/>
    </source>
</evidence>
<accession>A0A5J5DGE4</accession>
<reference evidence="2 3" key="1">
    <citation type="submission" date="2019-08" db="EMBL/GenBank/DDBJ databases">
        <title>A chromosome-level genome assembly, high-density linkage maps, and genome scans reveal the genomic architecture of hybrid incompatibilities underlying speciation via character displacement in darters (Percidae: Etheostominae).</title>
        <authorList>
            <person name="Moran R.L."/>
            <person name="Catchen J.M."/>
            <person name="Fuller R.C."/>
        </authorList>
    </citation>
    <scope>NUCLEOTIDE SEQUENCE [LARGE SCALE GENOMIC DNA]</scope>
    <source>
        <strain evidence="2">EspeVRDwgs_2016</strain>
        <tissue evidence="2">Muscle</tissue>
    </source>
</reference>
<evidence type="ECO:0000313" key="2">
    <source>
        <dbReference type="EMBL" id="KAA8592426.1"/>
    </source>
</evidence>
<dbReference type="EMBL" id="VOFY01000005">
    <property type="protein sequence ID" value="KAA8592426.1"/>
    <property type="molecule type" value="Genomic_DNA"/>
</dbReference>
<dbReference type="AlphaFoldDB" id="A0A5J5DGE4"/>
<dbReference type="Proteomes" id="UP000327493">
    <property type="component" value="Chromosome 5"/>
</dbReference>
<feature type="compositionally biased region" description="Basic and acidic residues" evidence="1">
    <location>
        <begin position="9"/>
        <end position="27"/>
    </location>
</feature>
<sequence length="142" mass="16546">MGGCGMGRYQKDGQPRPREEEKKSGHNGDEQVFLCEYGWPIASQSKYVIAFHYRATDKSEADFATEAQKKMATPKMCPSPTQYLKDKDKLSYKRKREDLDSAGIRRPDNLVRQKRGEEWSGDVFRQTRTLSWLTIHKRKIEK</sequence>
<gene>
    <name evidence="2" type="ORF">FQN60_017881</name>
</gene>
<protein>
    <submittedName>
        <fullName evidence="2">Uncharacterized protein</fullName>
    </submittedName>
</protein>
<name>A0A5J5DGE4_9PERO</name>
<proteinExistence type="predicted"/>
<comment type="caution">
    <text evidence="2">The sequence shown here is derived from an EMBL/GenBank/DDBJ whole genome shotgun (WGS) entry which is preliminary data.</text>
</comment>
<feature type="region of interest" description="Disordered" evidence="1">
    <location>
        <begin position="1"/>
        <end position="27"/>
    </location>
</feature>
<evidence type="ECO:0000313" key="3">
    <source>
        <dbReference type="Proteomes" id="UP000327493"/>
    </source>
</evidence>
<keyword evidence="3" id="KW-1185">Reference proteome</keyword>
<organism evidence="2 3">
    <name type="scientific">Etheostoma spectabile</name>
    <name type="common">orangethroat darter</name>
    <dbReference type="NCBI Taxonomy" id="54343"/>
    <lineage>
        <taxon>Eukaryota</taxon>
        <taxon>Metazoa</taxon>
        <taxon>Chordata</taxon>
        <taxon>Craniata</taxon>
        <taxon>Vertebrata</taxon>
        <taxon>Euteleostomi</taxon>
        <taxon>Actinopterygii</taxon>
        <taxon>Neopterygii</taxon>
        <taxon>Teleostei</taxon>
        <taxon>Neoteleostei</taxon>
        <taxon>Acanthomorphata</taxon>
        <taxon>Eupercaria</taxon>
        <taxon>Perciformes</taxon>
        <taxon>Percoidei</taxon>
        <taxon>Percidae</taxon>
        <taxon>Etheostomatinae</taxon>
        <taxon>Etheostoma</taxon>
    </lineage>
</organism>